<name>A0A2P2PH46_RHIMU</name>
<evidence type="ECO:0000313" key="1">
    <source>
        <dbReference type="EMBL" id="MBX54045.1"/>
    </source>
</evidence>
<dbReference type="AlphaFoldDB" id="A0A2P2PH46"/>
<protein>
    <submittedName>
        <fullName evidence="1">Uncharacterized protein</fullName>
    </submittedName>
</protein>
<organism evidence="1">
    <name type="scientific">Rhizophora mucronata</name>
    <name type="common">Asiatic mangrove</name>
    <dbReference type="NCBI Taxonomy" id="61149"/>
    <lineage>
        <taxon>Eukaryota</taxon>
        <taxon>Viridiplantae</taxon>
        <taxon>Streptophyta</taxon>
        <taxon>Embryophyta</taxon>
        <taxon>Tracheophyta</taxon>
        <taxon>Spermatophyta</taxon>
        <taxon>Magnoliopsida</taxon>
        <taxon>eudicotyledons</taxon>
        <taxon>Gunneridae</taxon>
        <taxon>Pentapetalae</taxon>
        <taxon>rosids</taxon>
        <taxon>fabids</taxon>
        <taxon>Malpighiales</taxon>
        <taxon>Rhizophoraceae</taxon>
        <taxon>Rhizophora</taxon>
    </lineage>
</organism>
<proteinExistence type="predicted"/>
<sequence>MMVLDANFLAVDESMNTE</sequence>
<accession>A0A2P2PH46</accession>
<dbReference type="EMBL" id="GGEC01073561">
    <property type="protein sequence ID" value="MBX54045.1"/>
    <property type="molecule type" value="Transcribed_RNA"/>
</dbReference>
<reference evidence="1" key="1">
    <citation type="submission" date="2018-02" db="EMBL/GenBank/DDBJ databases">
        <title>Rhizophora mucronata_Transcriptome.</title>
        <authorList>
            <person name="Meera S.P."/>
            <person name="Sreeshan A."/>
            <person name="Augustine A."/>
        </authorList>
    </citation>
    <scope>NUCLEOTIDE SEQUENCE</scope>
    <source>
        <tissue evidence="1">Leaf</tissue>
    </source>
</reference>